<proteinExistence type="predicted"/>
<feature type="compositionally biased region" description="Polar residues" evidence="1">
    <location>
        <begin position="118"/>
        <end position="127"/>
    </location>
</feature>
<name>A0A2Y9AW07_9RHOB</name>
<dbReference type="AlphaFoldDB" id="A0A2Y9AW07"/>
<keyword evidence="4" id="KW-1185">Reference proteome</keyword>
<evidence type="ECO:0000313" key="2">
    <source>
        <dbReference type="EMBL" id="PWJ16897.1"/>
    </source>
</evidence>
<organism evidence="3 5">
    <name type="scientific">Jannaschia seohaensis</name>
    <dbReference type="NCBI Taxonomy" id="475081"/>
    <lineage>
        <taxon>Bacteria</taxon>
        <taxon>Pseudomonadati</taxon>
        <taxon>Pseudomonadota</taxon>
        <taxon>Alphaproteobacteria</taxon>
        <taxon>Rhodobacterales</taxon>
        <taxon>Roseobacteraceae</taxon>
        <taxon>Jannaschia</taxon>
    </lineage>
</organism>
<reference evidence="3" key="1">
    <citation type="submission" date="2016-10" db="EMBL/GenBank/DDBJ databases">
        <authorList>
            <person name="Cai Z."/>
        </authorList>
    </citation>
    <scope>NUCLEOTIDE SEQUENCE [LARGE SCALE GENOMIC DNA]</scope>
    <source>
        <strain evidence="3">DSM 25227</strain>
    </source>
</reference>
<gene>
    <name evidence="2" type="ORF">BCF38_1079</name>
    <name evidence="3" type="ORF">SAMN05421539_1079</name>
</gene>
<dbReference type="EMBL" id="QGDJ01000007">
    <property type="protein sequence ID" value="PWJ16897.1"/>
    <property type="molecule type" value="Genomic_DNA"/>
</dbReference>
<evidence type="ECO:0000313" key="4">
    <source>
        <dbReference type="Proteomes" id="UP000245839"/>
    </source>
</evidence>
<protein>
    <submittedName>
        <fullName evidence="3">Uncharacterized protein</fullName>
    </submittedName>
</protein>
<dbReference type="Proteomes" id="UP000245839">
    <property type="component" value="Unassembled WGS sequence"/>
</dbReference>
<feature type="region of interest" description="Disordered" evidence="1">
    <location>
        <begin position="88"/>
        <end position="127"/>
    </location>
</feature>
<reference evidence="5" key="2">
    <citation type="submission" date="2016-10" db="EMBL/GenBank/DDBJ databases">
        <authorList>
            <person name="Varghese N."/>
            <person name="Submissions S."/>
        </authorList>
    </citation>
    <scope>NUCLEOTIDE SEQUENCE [LARGE SCALE GENOMIC DNA]</scope>
    <source>
        <strain evidence="5">DSM 25227</strain>
    </source>
</reference>
<dbReference type="Proteomes" id="UP000251571">
    <property type="component" value="Unassembled WGS sequence"/>
</dbReference>
<dbReference type="EMBL" id="UETC01000007">
    <property type="protein sequence ID" value="SSA48095.1"/>
    <property type="molecule type" value="Genomic_DNA"/>
</dbReference>
<sequence>MRSGVFSMSRSVRGCATSCAFSETLGAEVADDLSDKRRMFLRDGPTALSGFGGLIETDRLAFSPGPSQDAQPVGGALEALRAIMVRPQAAGHTRDQDCGTGGSAPARFVTRGPDGNPILTSGHISMR</sequence>
<evidence type="ECO:0000313" key="3">
    <source>
        <dbReference type="EMBL" id="SSA48095.1"/>
    </source>
</evidence>
<evidence type="ECO:0000313" key="5">
    <source>
        <dbReference type="Proteomes" id="UP000251571"/>
    </source>
</evidence>
<accession>A0A2Y9AW07</accession>
<evidence type="ECO:0000256" key="1">
    <source>
        <dbReference type="SAM" id="MobiDB-lite"/>
    </source>
</evidence>
<reference evidence="2 4" key="3">
    <citation type="submission" date="2018-03" db="EMBL/GenBank/DDBJ databases">
        <title>Genomic Encyclopedia of Archaeal and Bacterial Type Strains, Phase II (KMG-II): from individual species to whole genera.</title>
        <authorList>
            <person name="Goeker M."/>
        </authorList>
    </citation>
    <scope>NUCLEOTIDE SEQUENCE [LARGE SCALE GENOMIC DNA]</scope>
    <source>
        <strain evidence="2 4">DSM 25227</strain>
    </source>
</reference>